<evidence type="ECO:0000256" key="2">
    <source>
        <dbReference type="ARBA" id="ARBA00023002"/>
    </source>
</evidence>
<gene>
    <name evidence="4" type="primary">LAR</name>
</gene>
<dbReference type="InterPro" id="IPR008030">
    <property type="entry name" value="NmrA-like"/>
</dbReference>
<reference evidence="4" key="1">
    <citation type="submission" date="2020-07" db="EMBL/GenBank/DDBJ databases">
        <authorList>
            <person name="Dijkhuizen L."/>
        </authorList>
    </citation>
    <scope>NUCLEOTIDE SEQUENCE</scope>
    <source>
        <strain evidence="4">Galgenwaard</strain>
    </source>
</reference>
<dbReference type="InterPro" id="IPR050608">
    <property type="entry name" value="NmrA-type/Isoflavone_red_sf"/>
</dbReference>
<dbReference type="InterPro" id="IPR045312">
    <property type="entry name" value="PCBER-like"/>
</dbReference>
<dbReference type="PANTHER" id="PTHR43349">
    <property type="entry name" value="PINORESINOL REDUCTASE-RELATED"/>
    <property type="match status" value="1"/>
</dbReference>
<keyword evidence="1" id="KW-0521">NADP</keyword>
<dbReference type="SUPFAM" id="SSF51735">
    <property type="entry name" value="NAD(P)-binding Rossmann-fold domains"/>
    <property type="match status" value="1"/>
</dbReference>
<protein>
    <submittedName>
        <fullName evidence="4">Leucoanthocyanidin reductase</fullName>
    </submittedName>
</protein>
<evidence type="ECO:0000256" key="1">
    <source>
        <dbReference type="ARBA" id="ARBA00022857"/>
    </source>
</evidence>
<evidence type="ECO:0000259" key="3">
    <source>
        <dbReference type="Pfam" id="PF05368"/>
    </source>
</evidence>
<dbReference type="Pfam" id="PF05368">
    <property type="entry name" value="NmrA"/>
    <property type="match status" value="1"/>
</dbReference>
<feature type="domain" description="NmrA-like" evidence="3">
    <location>
        <begin position="4"/>
        <end position="301"/>
    </location>
</feature>
<organism evidence="4">
    <name type="scientific">Azolla filiculoides</name>
    <name type="common">Water fern</name>
    <dbReference type="NCBI Taxonomy" id="84609"/>
    <lineage>
        <taxon>Eukaryota</taxon>
        <taxon>Viridiplantae</taxon>
        <taxon>Streptophyta</taxon>
        <taxon>Embryophyta</taxon>
        <taxon>Tracheophyta</taxon>
        <taxon>Polypodiopsida</taxon>
        <taxon>Polypodiidae</taxon>
        <taxon>Salviniales</taxon>
        <taxon>Salviniaceae</taxon>
        <taxon>Azolla</taxon>
    </lineage>
</organism>
<dbReference type="CDD" id="cd05259">
    <property type="entry name" value="PCBER_SDR_a"/>
    <property type="match status" value="1"/>
</dbReference>
<dbReference type="PANTHER" id="PTHR43349:SF93">
    <property type="entry name" value="ISOFLAVONE REDUCTASE HOMOLOG P3-RELATED"/>
    <property type="match status" value="1"/>
</dbReference>
<accession>A0A6V7NDX3</accession>
<dbReference type="EMBL" id="LR861823">
    <property type="protein sequence ID" value="CAD1803282.1"/>
    <property type="molecule type" value="Genomic_DNA"/>
</dbReference>
<dbReference type="InterPro" id="IPR036291">
    <property type="entry name" value="NAD(P)-bd_dom_sf"/>
</dbReference>
<evidence type="ECO:0000313" key="4">
    <source>
        <dbReference type="EMBL" id="CAD1803282.1"/>
    </source>
</evidence>
<dbReference type="GO" id="GO:0016491">
    <property type="term" value="F:oxidoreductase activity"/>
    <property type="evidence" value="ECO:0007669"/>
    <property type="project" value="UniProtKB-KW"/>
</dbReference>
<dbReference type="Gene3D" id="3.90.25.10">
    <property type="entry name" value="UDP-galactose 4-epimerase, domain 1"/>
    <property type="match status" value="1"/>
</dbReference>
<keyword evidence="2" id="KW-0560">Oxidoreductase</keyword>
<proteinExistence type="predicted"/>
<dbReference type="AlphaFoldDB" id="A0A6V7NDX3"/>
<name>A0A6V7NDX3_AZOFI</name>
<dbReference type="Gene3D" id="3.40.50.720">
    <property type="entry name" value="NAD(P)-binding Rossmann-like Domain"/>
    <property type="match status" value="1"/>
</dbReference>
<sequence>MGVKSRVLIIGATGYIGKHVARASVAEGHPTSILIRPSTLTTKAELVTSFKDLGITLVEGSLDDHAGLVAAIKEVDVVISTVGGPAIPEQEKIIAAIKEAGNVLRFLPSEFGNDVDHAKALEPVNTMYGKKVTIRRKIEEAGIPYTYISSNAFAGYSLSNLVQFGKPSPPRDKVTIYGSGDAKAIFLKEEDIGLFTIKTIDDPRTLNKIVYLRPPGNILSVNEVVSLWESKIGAKLEREYVSEEDMIVLIKTSPIPKNIVLATVHNIFVRGDQYNFEIGEKGVEASTLYPDVKYTTASEYLDKFV</sequence>